<keyword evidence="1" id="KW-0808">Transferase</keyword>
<dbReference type="PANTHER" id="PTHR33477">
    <property type="entry name" value="P-LOOP NTPASE DOMAIN-CONTAINING PROTEIN LPA1 HOMOLOG 1"/>
    <property type="match status" value="1"/>
</dbReference>
<keyword evidence="1" id="KW-0418">Kinase</keyword>
<keyword evidence="2" id="KW-1185">Reference proteome</keyword>
<gene>
    <name evidence="1" type="ORF">EV192_106236</name>
</gene>
<sequence length="200" mass="22441">MELHKVNLEVLYGIPCVGKSTMAINLAHQRGIRTVITTDYVREVQRMYVPRNEAPALAMVTHDAWQLFGPPTRSNVERGFLDHVQHVLPGVKAVAAKVVKDGLDAVMEGAHFHSAVINELRDGCPNAQVSPRLLAVDSAAELLRRIASKESRRVSNAPKKQWSDHVDVMMLIQDFLIDDAESQHIPVITEQEWSRQWVPV</sequence>
<dbReference type="Gene3D" id="3.40.50.300">
    <property type="entry name" value="P-loop containing nucleotide triphosphate hydrolases"/>
    <property type="match status" value="1"/>
</dbReference>
<reference evidence="1 2" key="1">
    <citation type="submission" date="2019-03" db="EMBL/GenBank/DDBJ databases">
        <title>Genomic Encyclopedia of Type Strains, Phase IV (KMG-IV): sequencing the most valuable type-strain genomes for metagenomic binning, comparative biology and taxonomic classification.</title>
        <authorList>
            <person name="Goeker M."/>
        </authorList>
    </citation>
    <scope>NUCLEOTIDE SEQUENCE [LARGE SCALE GENOMIC DNA]</scope>
    <source>
        <strain evidence="1 2">DSM 45934</strain>
    </source>
</reference>
<dbReference type="PANTHER" id="PTHR33477:SF3">
    <property type="entry name" value="P-LOOP NTPASE DOMAIN-CONTAINING PROTEIN LPA1 HOMOLOG 1"/>
    <property type="match status" value="1"/>
</dbReference>
<dbReference type="RefSeq" id="WP_132120300.1">
    <property type="nucleotide sequence ID" value="NZ_SLWS01000006.1"/>
</dbReference>
<organism evidence="1 2">
    <name type="scientific">Actinocrispum wychmicini</name>
    <dbReference type="NCBI Taxonomy" id="1213861"/>
    <lineage>
        <taxon>Bacteria</taxon>
        <taxon>Bacillati</taxon>
        <taxon>Actinomycetota</taxon>
        <taxon>Actinomycetes</taxon>
        <taxon>Pseudonocardiales</taxon>
        <taxon>Pseudonocardiaceae</taxon>
        <taxon>Actinocrispum</taxon>
    </lineage>
</organism>
<accession>A0A4R2JBA6</accession>
<dbReference type="Pfam" id="PF13671">
    <property type="entry name" value="AAA_33"/>
    <property type="match status" value="1"/>
</dbReference>
<dbReference type="InterPro" id="IPR027417">
    <property type="entry name" value="P-loop_NTPase"/>
</dbReference>
<evidence type="ECO:0000313" key="1">
    <source>
        <dbReference type="EMBL" id="TCO56761.1"/>
    </source>
</evidence>
<name>A0A4R2JBA6_9PSEU</name>
<dbReference type="OrthoDB" id="9806903at2"/>
<protein>
    <submittedName>
        <fullName evidence="1">2-phosphoglycerate kinase</fullName>
    </submittedName>
</protein>
<dbReference type="EMBL" id="SLWS01000006">
    <property type="protein sequence ID" value="TCO56761.1"/>
    <property type="molecule type" value="Genomic_DNA"/>
</dbReference>
<dbReference type="Proteomes" id="UP000295680">
    <property type="component" value="Unassembled WGS sequence"/>
</dbReference>
<dbReference type="SUPFAM" id="SSF52540">
    <property type="entry name" value="P-loop containing nucleoside triphosphate hydrolases"/>
    <property type="match status" value="1"/>
</dbReference>
<evidence type="ECO:0000313" key="2">
    <source>
        <dbReference type="Proteomes" id="UP000295680"/>
    </source>
</evidence>
<dbReference type="GO" id="GO:0016301">
    <property type="term" value="F:kinase activity"/>
    <property type="evidence" value="ECO:0007669"/>
    <property type="project" value="UniProtKB-KW"/>
</dbReference>
<proteinExistence type="predicted"/>
<dbReference type="AlphaFoldDB" id="A0A4R2JBA6"/>
<comment type="caution">
    <text evidence="1">The sequence shown here is derived from an EMBL/GenBank/DDBJ whole genome shotgun (WGS) entry which is preliminary data.</text>
</comment>